<dbReference type="InterPro" id="IPR009003">
    <property type="entry name" value="Peptidase_S1_PA"/>
</dbReference>
<keyword evidence="3" id="KW-0378">Hydrolase</keyword>
<evidence type="ECO:0000259" key="4">
    <source>
        <dbReference type="PROSITE" id="PS50240"/>
    </source>
</evidence>
<comment type="similarity">
    <text evidence="1">Belongs to the peptidase S1 family.</text>
</comment>
<name>A0A328NSB5_9ACTN</name>
<reference evidence="5 6" key="1">
    <citation type="submission" date="2018-03" db="EMBL/GenBank/DDBJ databases">
        <title>Defining the species Micromonospora saelicesensis and Micromonospora noduli under the framework of genomics.</title>
        <authorList>
            <person name="Riesco R."/>
            <person name="Trujillo M.E."/>
        </authorList>
    </citation>
    <scope>NUCLEOTIDE SEQUENCE [LARGE SCALE GENOMIC DNA]</scope>
    <source>
        <strain evidence="5 6">PSN13</strain>
    </source>
</reference>
<organism evidence="5 6">
    <name type="scientific">Micromonospora saelicesensis</name>
    <dbReference type="NCBI Taxonomy" id="285676"/>
    <lineage>
        <taxon>Bacteria</taxon>
        <taxon>Bacillati</taxon>
        <taxon>Actinomycetota</taxon>
        <taxon>Actinomycetes</taxon>
        <taxon>Micromonosporales</taxon>
        <taxon>Micromonosporaceae</taxon>
        <taxon>Micromonospora</taxon>
    </lineage>
</organism>
<evidence type="ECO:0000256" key="3">
    <source>
        <dbReference type="RuleBase" id="RU363034"/>
    </source>
</evidence>
<feature type="domain" description="Peptidase S1" evidence="4">
    <location>
        <begin position="89"/>
        <end position="348"/>
    </location>
</feature>
<dbReference type="PROSITE" id="PS50240">
    <property type="entry name" value="TRYPSIN_DOM"/>
    <property type="match status" value="1"/>
</dbReference>
<dbReference type="InterPro" id="IPR001254">
    <property type="entry name" value="Trypsin_dom"/>
</dbReference>
<dbReference type="PROSITE" id="PS51318">
    <property type="entry name" value="TAT"/>
    <property type="match status" value="1"/>
</dbReference>
<dbReference type="PRINTS" id="PR00722">
    <property type="entry name" value="CHYMOTRYPSIN"/>
</dbReference>
<dbReference type="InterPro" id="IPR033116">
    <property type="entry name" value="TRYPSIN_SER"/>
</dbReference>
<dbReference type="PROSITE" id="PS00135">
    <property type="entry name" value="TRYPSIN_SER"/>
    <property type="match status" value="1"/>
</dbReference>
<dbReference type="PROSITE" id="PS00134">
    <property type="entry name" value="TRYPSIN_HIS"/>
    <property type="match status" value="1"/>
</dbReference>
<keyword evidence="3" id="KW-0720">Serine protease</keyword>
<dbReference type="SUPFAM" id="SSF50494">
    <property type="entry name" value="Trypsin-like serine proteases"/>
    <property type="match status" value="1"/>
</dbReference>
<dbReference type="Proteomes" id="UP000249419">
    <property type="component" value="Unassembled WGS sequence"/>
</dbReference>
<dbReference type="Pfam" id="PF00089">
    <property type="entry name" value="Trypsin"/>
    <property type="match status" value="1"/>
</dbReference>
<dbReference type="InterPro" id="IPR018114">
    <property type="entry name" value="TRYPSIN_HIS"/>
</dbReference>
<dbReference type="InterPro" id="IPR006311">
    <property type="entry name" value="TAT_signal"/>
</dbReference>
<evidence type="ECO:0000313" key="6">
    <source>
        <dbReference type="Proteomes" id="UP000249419"/>
    </source>
</evidence>
<dbReference type="InterPro" id="IPR050430">
    <property type="entry name" value="Peptidase_S1"/>
</dbReference>
<sequence length="605" mass="63568">MAEVATSAGARRRWYAGVAAGLALTGVAAVAPTTSASAAPAGGAYDVASSSRPDRLSKLPNLHKGKLTLPKPGAQGRTFQSGTGASPKVFQGTLASASEFPYIVGIVTTLQDGPDFYWYWCTGTIIARNKVLTAAHCTADGPGTTRVIAGNDRLVDSNGQLVGGSGFVAEVGSTWTHPGWNIAQQYDDPNAPIVDDVSVLTLKQNLPSAYTAVSLSAQGDQTPYVAGTQAQIAGYGVTTSDELEPDSRLRKATVPMRSDADCNVPDAPGLYLADRMICAGSGTDATPSSDTCGGDSGGPLLVKGVQVGITDWGFQPCGSSPGYYERLSYYNNSIKADLTRPPLVNADWTGDGHTDLLARDAAGNLGLFYGSGFSNDGYGGFYGSQQIGAGWGIYSRVFRVYNWNGDKKPSIMAMKPNGELFIYNTDGKGNFVGGAKKIGTGWQGFTALMVTNNWLGNNRPSLLVRKSNGDLVRYTSNGAGGWENPLGTKIGTGWNGFNLFLTPGAWKGDGREVLIGRTSTGDLKMYQSDSKGGWTNPLGTKIGSGWGGFKNIMVPGDWSGDNMMDMLGVDGSGRMRLYTTNGYGQWIDSSGAVIGTGWGAFNLVF</sequence>
<dbReference type="GO" id="GO:0004252">
    <property type="term" value="F:serine-type endopeptidase activity"/>
    <property type="evidence" value="ECO:0007669"/>
    <property type="project" value="InterPro"/>
</dbReference>
<dbReference type="InterPro" id="IPR043504">
    <property type="entry name" value="Peptidase_S1_PA_chymotrypsin"/>
</dbReference>
<keyword evidence="3" id="KW-0645">Protease</keyword>
<dbReference type="Gene3D" id="2.40.10.10">
    <property type="entry name" value="Trypsin-like serine proteases"/>
    <property type="match status" value="1"/>
</dbReference>
<evidence type="ECO:0000256" key="1">
    <source>
        <dbReference type="ARBA" id="ARBA00007664"/>
    </source>
</evidence>
<dbReference type="SUPFAM" id="SSF69318">
    <property type="entry name" value="Integrin alpha N-terminal domain"/>
    <property type="match status" value="1"/>
</dbReference>
<dbReference type="InterPro" id="IPR001314">
    <property type="entry name" value="Peptidase_S1A"/>
</dbReference>
<accession>A0A328NSB5</accession>
<evidence type="ECO:0000256" key="2">
    <source>
        <dbReference type="ARBA" id="ARBA00023157"/>
    </source>
</evidence>
<proteinExistence type="inferred from homology"/>
<dbReference type="GO" id="GO:0006508">
    <property type="term" value="P:proteolysis"/>
    <property type="evidence" value="ECO:0007669"/>
    <property type="project" value="UniProtKB-KW"/>
</dbReference>
<dbReference type="EMBL" id="PYAG01000003">
    <property type="protein sequence ID" value="RAO38347.1"/>
    <property type="molecule type" value="Genomic_DNA"/>
</dbReference>
<protein>
    <submittedName>
        <fullName evidence="5">Tissue kallikrein</fullName>
    </submittedName>
</protein>
<dbReference type="AlphaFoldDB" id="A0A328NSB5"/>
<dbReference type="SMART" id="SM00020">
    <property type="entry name" value="Tryp_SPc"/>
    <property type="match status" value="1"/>
</dbReference>
<dbReference type="Gene3D" id="2.115.10.10">
    <property type="entry name" value="Tachylectin 2"/>
    <property type="match status" value="1"/>
</dbReference>
<dbReference type="PANTHER" id="PTHR24276">
    <property type="entry name" value="POLYSERASE-RELATED"/>
    <property type="match status" value="1"/>
</dbReference>
<dbReference type="InterPro" id="IPR028994">
    <property type="entry name" value="Integrin_alpha_N"/>
</dbReference>
<dbReference type="CDD" id="cd00190">
    <property type="entry name" value="Tryp_SPc"/>
    <property type="match status" value="1"/>
</dbReference>
<dbReference type="PANTHER" id="PTHR24276:SF98">
    <property type="entry name" value="FI18310P1-RELATED"/>
    <property type="match status" value="1"/>
</dbReference>
<keyword evidence="2" id="KW-1015">Disulfide bond</keyword>
<evidence type="ECO:0000313" key="5">
    <source>
        <dbReference type="EMBL" id="RAO38347.1"/>
    </source>
</evidence>
<gene>
    <name evidence="5" type="ORF">PSN13_00813</name>
</gene>
<comment type="caution">
    <text evidence="5">The sequence shown here is derived from an EMBL/GenBank/DDBJ whole genome shotgun (WGS) entry which is preliminary data.</text>
</comment>